<evidence type="ECO:0000256" key="1">
    <source>
        <dbReference type="SAM" id="Phobius"/>
    </source>
</evidence>
<accession>A0A1A8A6M0</accession>
<feature type="transmembrane region" description="Helical" evidence="1">
    <location>
        <begin position="18"/>
        <end position="40"/>
    </location>
</feature>
<dbReference type="AlphaFoldDB" id="A0A1A8A6M0"/>
<keyword evidence="1" id="KW-0812">Transmembrane</keyword>
<proteinExistence type="predicted"/>
<dbReference type="EMBL" id="HADY01011848">
    <property type="protein sequence ID" value="SBP50333.1"/>
    <property type="molecule type" value="Transcribed_RNA"/>
</dbReference>
<keyword evidence="2" id="KW-0675">Receptor</keyword>
<gene>
    <name evidence="2" type="primary">LYVE1B</name>
</gene>
<organism evidence="2">
    <name type="scientific">Nothobranchius furzeri</name>
    <name type="common">Turquoise killifish</name>
    <dbReference type="NCBI Taxonomy" id="105023"/>
    <lineage>
        <taxon>Eukaryota</taxon>
        <taxon>Metazoa</taxon>
        <taxon>Chordata</taxon>
        <taxon>Craniata</taxon>
        <taxon>Vertebrata</taxon>
        <taxon>Euteleostomi</taxon>
        <taxon>Actinopterygii</taxon>
        <taxon>Neopterygii</taxon>
        <taxon>Teleostei</taxon>
        <taxon>Neoteleostei</taxon>
        <taxon>Acanthomorphata</taxon>
        <taxon>Ovalentaria</taxon>
        <taxon>Atherinomorphae</taxon>
        <taxon>Cyprinodontiformes</taxon>
        <taxon>Nothobranchiidae</taxon>
        <taxon>Nothobranchius</taxon>
    </lineage>
</organism>
<evidence type="ECO:0000313" key="2">
    <source>
        <dbReference type="EMBL" id="SBP50333.1"/>
    </source>
</evidence>
<keyword evidence="1" id="KW-1133">Transmembrane helix</keyword>
<reference evidence="2" key="1">
    <citation type="submission" date="2016-05" db="EMBL/GenBank/DDBJ databases">
        <authorList>
            <person name="Lavstsen T."/>
            <person name="Jespersen J.S."/>
        </authorList>
    </citation>
    <scope>NUCLEOTIDE SEQUENCE</scope>
    <source>
        <tissue evidence="2">Brain</tissue>
    </source>
</reference>
<feature type="non-terminal residue" evidence="2">
    <location>
        <position position="1"/>
    </location>
</feature>
<protein>
    <submittedName>
        <fullName evidence="2">Lymphatic vessel endothelial hyaluronic acid receptor 1b</fullName>
    </submittedName>
</protein>
<name>A0A1A8A6M0_NOTFU</name>
<keyword evidence="1" id="KW-0472">Membrane</keyword>
<feature type="non-terminal residue" evidence="2">
    <location>
        <position position="70"/>
    </location>
</feature>
<reference evidence="2" key="2">
    <citation type="submission" date="2016-06" db="EMBL/GenBank/DDBJ databases">
        <title>The genome of a short-lived fish provides insights into sex chromosome evolution and the genetic control of aging.</title>
        <authorList>
            <person name="Reichwald K."/>
            <person name="Felder M."/>
            <person name="Petzold A."/>
            <person name="Koch P."/>
            <person name="Groth M."/>
            <person name="Platzer M."/>
        </authorList>
    </citation>
    <scope>NUCLEOTIDE SEQUENCE</scope>
    <source>
        <tissue evidence="2">Brain</tissue>
    </source>
</reference>
<sequence length="70" mass="7272">GGVTHFDLGASSPHSAQMFLYMMPATWLWLSMDAFLASILHLQLCGGLSQAPLAHTLPGVVGVGLCCSGV</sequence>